<protein>
    <recommendedName>
        <fullName evidence="4">Legume lectin domain-containing protein</fullName>
    </recommendedName>
</protein>
<dbReference type="EMBL" id="OU503040">
    <property type="protein sequence ID" value="CAI9760780.1"/>
    <property type="molecule type" value="Genomic_DNA"/>
</dbReference>
<dbReference type="Gene3D" id="2.60.120.200">
    <property type="match status" value="1"/>
</dbReference>
<dbReference type="PANTHER" id="PTHR32401">
    <property type="entry name" value="CONCANAVALIN A-LIKE LECTIN FAMILY PROTEIN"/>
    <property type="match status" value="1"/>
</dbReference>
<keyword evidence="2" id="KW-0430">Lectin</keyword>
<evidence type="ECO:0000256" key="2">
    <source>
        <dbReference type="ARBA" id="ARBA00022734"/>
    </source>
</evidence>
<name>A0AAD1Z204_9LAMI</name>
<evidence type="ECO:0000256" key="1">
    <source>
        <dbReference type="ARBA" id="ARBA00007606"/>
    </source>
</evidence>
<dbReference type="InterPro" id="IPR050258">
    <property type="entry name" value="Leguminous_Lectin"/>
</dbReference>
<evidence type="ECO:0000313" key="5">
    <source>
        <dbReference type="EMBL" id="CAI9760780.1"/>
    </source>
</evidence>
<sequence length="152" mass="16484">MEYDSVTNIMNVTLSPSSSKPKMPVLSYPVDLSPIVEENTYVEISASAGLLASSHYLLVWSLKINGKAKSLDFDLFPSVPGTKKKNASLIVGLSVLAVVFTLSSILFAVSRGYLALEFPRTGRDTKRSDVFSFGALLLVGVGQLNPRKDQRS</sequence>
<dbReference type="AlphaFoldDB" id="A0AAD1Z204"/>
<dbReference type="Proteomes" id="UP000834106">
    <property type="component" value="Chromosome 5"/>
</dbReference>
<dbReference type="InterPro" id="IPR001220">
    <property type="entry name" value="Legume_lectin_dom"/>
</dbReference>
<organism evidence="6 7">
    <name type="scientific">Fraxinus pennsylvanica</name>
    <dbReference type="NCBI Taxonomy" id="56036"/>
    <lineage>
        <taxon>Eukaryota</taxon>
        <taxon>Viridiplantae</taxon>
        <taxon>Streptophyta</taxon>
        <taxon>Embryophyta</taxon>
        <taxon>Tracheophyta</taxon>
        <taxon>Spermatophyta</taxon>
        <taxon>Magnoliopsida</taxon>
        <taxon>eudicotyledons</taxon>
        <taxon>Gunneridae</taxon>
        <taxon>Pentapetalae</taxon>
        <taxon>asterids</taxon>
        <taxon>lamiids</taxon>
        <taxon>Lamiales</taxon>
        <taxon>Oleaceae</taxon>
        <taxon>Oleeae</taxon>
        <taxon>Fraxinus</taxon>
    </lineage>
</organism>
<accession>A0AAD1Z204</accession>
<evidence type="ECO:0000313" key="7">
    <source>
        <dbReference type="Proteomes" id="UP000834106"/>
    </source>
</evidence>
<feature type="transmembrane region" description="Helical" evidence="3">
    <location>
        <begin position="89"/>
        <end position="110"/>
    </location>
</feature>
<keyword evidence="3" id="KW-0472">Membrane</keyword>
<keyword evidence="7" id="KW-1185">Reference proteome</keyword>
<dbReference type="PANTHER" id="PTHR32401:SF50">
    <property type="entry name" value="OS07G0133000 PROTEIN"/>
    <property type="match status" value="1"/>
</dbReference>
<keyword evidence="3" id="KW-0812">Transmembrane</keyword>
<comment type="similarity">
    <text evidence="1">Belongs to the leguminous lectin family.</text>
</comment>
<evidence type="ECO:0000259" key="4">
    <source>
        <dbReference type="Pfam" id="PF00139"/>
    </source>
</evidence>
<dbReference type="GO" id="GO:0030246">
    <property type="term" value="F:carbohydrate binding"/>
    <property type="evidence" value="ECO:0007669"/>
    <property type="project" value="UniProtKB-KW"/>
</dbReference>
<dbReference type="Pfam" id="PF00139">
    <property type="entry name" value="Lectin_legB"/>
    <property type="match status" value="1"/>
</dbReference>
<evidence type="ECO:0000256" key="3">
    <source>
        <dbReference type="SAM" id="Phobius"/>
    </source>
</evidence>
<gene>
    <name evidence="5" type="ORF">FPE_LOCUS8210</name>
    <name evidence="6" type="ORF">FPE_LOCUS8853</name>
</gene>
<dbReference type="SUPFAM" id="SSF49899">
    <property type="entry name" value="Concanavalin A-like lectins/glucanases"/>
    <property type="match status" value="1"/>
</dbReference>
<dbReference type="InterPro" id="IPR013320">
    <property type="entry name" value="ConA-like_dom_sf"/>
</dbReference>
<keyword evidence="3" id="KW-1133">Transmembrane helix</keyword>
<evidence type="ECO:0000313" key="6">
    <source>
        <dbReference type="EMBL" id="CAI9761423.1"/>
    </source>
</evidence>
<dbReference type="EMBL" id="OU503040">
    <property type="protein sequence ID" value="CAI9761423.1"/>
    <property type="molecule type" value="Genomic_DNA"/>
</dbReference>
<proteinExistence type="inferred from homology"/>
<feature type="domain" description="Legume lectin" evidence="4">
    <location>
        <begin position="2"/>
        <end position="72"/>
    </location>
</feature>
<reference evidence="6" key="1">
    <citation type="submission" date="2023-05" db="EMBL/GenBank/DDBJ databases">
        <authorList>
            <person name="Huff M."/>
        </authorList>
    </citation>
    <scope>NUCLEOTIDE SEQUENCE</scope>
</reference>